<name>A0AAF0DKT3_9EURO</name>
<accession>A0AAF0DKT3</accession>
<proteinExistence type="predicted"/>
<dbReference type="Proteomes" id="UP001219355">
    <property type="component" value="Chromosome 4"/>
</dbReference>
<organism evidence="1 2">
    <name type="scientific">Emydomyces testavorans</name>
    <dbReference type="NCBI Taxonomy" id="2070801"/>
    <lineage>
        <taxon>Eukaryota</taxon>
        <taxon>Fungi</taxon>
        <taxon>Dikarya</taxon>
        <taxon>Ascomycota</taxon>
        <taxon>Pezizomycotina</taxon>
        <taxon>Eurotiomycetes</taxon>
        <taxon>Eurotiomycetidae</taxon>
        <taxon>Onygenales</taxon>
        <taxon>Nannizziopsiaceae</taxon>
        <taxon>Emydomyces</taxon>
    </lineage>
</organism>
<keyword evidence="2" id="KW-1185">Reference proteome</keyword>
<sequence length="197" mass="22191">MGLVGKGKSVPARNDLFLVTLKRGIVDAYNAEFQADALPGDGRNRWARQLRKHSLRRWLEGVIRGHPANKDIKEIVRILETYGKERLNDRGRQFLDSYASGPVAAETGTDPSPALTASTPASAAAIFTFPAPLQQALTPEIPHPLMQPDILSMDAFLTQPYYDTQFSAAQDVPNQNPDEEHYYNFLGEYNWNQQYWQ</sequence>
<dbReference type="EMBL" id="CP120630">
    <property type="protein sequence ID" value="WEW60467.1"/>
    <property type="molecule type" value="Genomic_DNA"/>
</dbReference>
<evidence type="ECO:0000313" key="1">
    <source>
        <dbReference type="EMBL" id="WEW60467.1"/>
    </source>
</evidence>
<evidence type="ECO:0000313" key="2">
    <source>
        <dbReference type="Proteomes" id="UP001219355"/>
    </source>
</evidence>
<reference evidence="1" key="1">
    <citation type="submission" date="2023-03" db="EMBL/GenBank/DDBJ databases">
        <title>Emydomyces testavorans Genome Sequence.</title>
        <authorList>
            <person name="Hoyer L."/>
        </authorList>
    </citation>
    <scope>NUCLEOTIDE SEQUENCE</scope>
    <source>
        <strain evidence="1">16-2883</strain>
    </source>
</reference>
<gene>
    <name evidence="1" type="ORF">PRK78_005953</name>
</gene>
<protein>
    <submittedName>
        <fullName evidence="1">Uncharacterized protein</fullName>
    </submittedName>
</protein>
<dbReference type="AlphaFoldDB" id="A0AAF0DKT3"/>